<sequence length="80" mass="8155">MGAVPDAVGDVGFVGEVLRLRDVLEGGVGGVVTGVEHGDRDTGSGQPLLPRLRSPDLLDTPVQGEGPLAVQPDLRLACGQ</sequence>
<evidence type="ECO:0000256" key="1">
    <source>
        <dbReference type="SAM" id="MobiDB-lite"/>
    </source>
</evidence>
<evidence type="ECO:0000313" key="2">
    <source>
        <dbReference type="EMBL" id="GAA2214812.1"/>
    </source>
</evidence>
<accession>A0ABN3CZ48</accession>
<dbReference type="EMBL" id="BAAAQX010000044">
    <property type="protein sequence ID" value="GAA2214812.1"/>
    <property type="molecule type" value="Genomic_DNA"/>
</dbReference>
<protein>
    <submittedName>
        <fullName evidence="2">Uncharacterized protein</fullName>
    </submittedName>
</protein>
<keyword evidence="3" id="KW-1185">Reference proteome</keyword>
<proteinExistence type="predicted"/>
<gene>
    <name evidence="2" type="ORF">GCM10009850_102780</name>
</gene>
<organism evidence="2 3">
    <name type="scientific">Nonomuraea monospora</name>
    <dbReference type="NCBI Taxonomy" id="568818"/>
    <lineage>
        <taxon>Bacteria</taxon>
        <taxon>Bacillati</taxon>
        <taxon>Actinomycetota</taxon>
        <taxon>Actinomycetes</taxon>
        <taxon>Streptosporangiales</taxon>
        <taxon>Streptosporangiaceae</taxon>
        <taxon>Nonomuraea</taxon>
    </lineage>
</organism>
<comment type="caution">
    <text evidence="2">The sequence shown here is derived from an EMBL/GenBank/DDBJ whole genome shotgun (WGS) entry which is preliminary data.</text>
</comment>
<evidence type="ECO:0000313" key="3">
    <source>
        <dbReference type="Proteomes" id="UP001499843"/>
    </source>
</evidence>
<dbReference type="Proteomes" id="UP001499843">
    <property type="component" value="Unassembled WGS sequence"/>
</dbReference>
<reference evidence="2 3" key="1">
    <citation type="journal article" date="2019" name="Int. J. Syst. Evol. Microbiol.">
        <title>The Global Catalogue of Microorganisms (GCM) 10K type strain sequencing project: providing services to taxonomists for standard genome sequencing and annotation.</title>
        <authorList>
            <consortium name="The Broad Institute Genomics Platform"/>
            <consortium name="The Broad Institute Genome Sequencing Center for Infectious Disease"/>
            <person name="Wu L."/>
            <person name="Ma J."/>
        </authorList>
    </citation>
    <scope>NUCLEOTIDE SEQUENCE [LARGE SCALE GENOMIC DNA]</scope>
    <source>
        <strain evidence="2 3">JCM 16114</strain>
    </source>
</reference>
<feature type="region of interest" description="Disordered" evidence="1">
    <location>
        <begin position="34"/>
        <end position="53"/>
    </location>
</feature>
<name>A0ABN3CZ48_9ACTN</name>